<comment type="caution">
    <text evidence="2">The sequence shown here is derived from an EMBL/GenBank/DDBJ whole genome shotgun (WGS) entry which is preliminary data.</text>
</comment>
<protein>
    <submittedName>
        <fullName evidence="2">Signal peptide protein</fullName>
    </submittedName>
</protein>
<keyword evidence="1" id="KW-0732">Signal</keyword>
<dbReference type="PATRIC" id="fig|1263870.3.peg.28"/>
<reference evidence="2 3" key="1">
    <citation type="journal article" date="2013" name="Mar. Genomics">
        <title>Expression of sulfatases in Rhodopirellula baltica and the diversity of sulfatases in the genus Rhodopirellula.</title>
        <authorList>
            <person name="Wegner C.E."/>
            <person name="Richter-Heitmann T."/>
            <person name="Klindworth A."/>
            <person name="Klockow C."/>
            <person name="Richter M."/>
            <person name="Achstetter T."/>
            <person name="Glockner F.O."/>
            <person name="Harder J."/>
        </authorList>
    </citation>
    <scope>NUCLEOTIDE SEQUENCE [LARGE SCALE GENOMIC DNA]</scope>
    <source>
        <strain evidence="2 3">SM41</strain>
    </source>
</reference>
<sequence>MCRTKHCRSIPGALAAILLASVTLSAADLEMVDGYGNITGVVDVARDGLTVIENTGDRFFYRRARDYDLLGGRYLGFYNQGLNRIIRFPRSGRGPVERADLNTPYPQFVPASVSVRPIGSGPGFAPYIDVWLAPRPVVPAYPGITPYGVPPVVSGYYSSGTTLSVGPIGPAIGLGPSPLISRFPNAQLQSTVSESRIVEVGRLKPVEIEFVNTHNETLIVTLTDVRHPGREPEYRLEPGGSQRVRLPRDAGQVRIDLYESFDPLGNPVQREHRVALAPEPRYEVIVHRLRIQSIAIDRTGKSPNEIEDINVQGVGVGRFILPPGDQLVSGTIDVYAVATGAANPGSVAPIVPNP</sequence>
<keyword evidence="3" id="KW-1185">Reference proteome</keyword>
<dbReference type="Proteomes" id="UP000011885">
    <property type="component" value="Unassembled WGS sequence"/>
</dbReference>
<evidence type="ECO:0000256" key="1">
    <source>
        <dbReference type="SAM" id="SignalP"/>
    </source>
</evidence>
<dbReference type="AlphaFoldDB" id="M5UAP4"/>
<proteinExistence type="predicted"/>
<organism evidence="2 3">
    <name type="scientific">Rhodopirellula sallentina SM41</name>
    <dbReference type="NCBI Taxonomy" id="1263870"/>
    <lineage>
        <taxon>Bacteria</taxon>
        <taxon>Pseudomonadati</taxon>
        <taxon>Planctomycetota</taxon>
        <taxon>Planctomycetia</taxon>
        <taxon>Pirellulales</taxon>
        <taxon>Pirellulaceae</taxon>
        <taxon>Rhodopirellula</taxon>
    </lineage>
</organism>
<feature type="chain" id="PRO_5004073047" evidence="1">
    <location>
        <begin position="27"/>
        <end position="354"/>
    </location>
</feature>
<accession>M5UAP4</accession>
<evidence type="ECO:0000313" key="2">
    <source>
        <dbReference type="EMBL" id="EMI58495.1"/>
    </source>
</evidence>
<feature type="signal peptide" evidence="1">
    <location>
        <begin position="1"/>
        <end position="26"/>
    </location>
</feature>
<name>M5UAP4_9BACT</name>
<gene>
    <name evidence="2" type="ORF">RSSM_00022</name>
</gene>
<dbReference type="RefSeq" id="WP_008673034.1">
    <property type="nucleotide sequence ID" value="NZ_ANOH01000003.1"/>
</dbReference>
<evidence type="ECO:0000313" key="3">
    <source>
        <dbReference type="Proteomes" id="UP000011885"/>
    </source>
</evidence>
<dbReference type="EMBL" id="ANOH01000003">
    <property type="protein sequence ID" value="EMI58495.1"/>
    <property type="molecule type" value="Genomic_DNA"/>
</dbReference>